<comment type="caution">
    <text evidence="1">The sequence shown here is derived from an EMBL/GenBank/DDBJ whole genome shotgun (WGS) entry which is preliminary data.</text>
</comment>
<reference evidence="1 2" key="1">
    <citation type="submission" date="2017-03" db="EMBL/GenBank/DDBJ databases">
        <title>Genome sequence of Clostridium chromiireducens DSM 23318.</title>
        <authorList>
            <person name="Poehlein A."/>
            <person name="Daniel R."/>
        </authorList>
    </citation>
    <scope>NUCLEOTIDE SEQUENCE [LARGE SCALE GENOMIC DNA]</scope>
    <source>
        <strain evidence="1 2">DSM 23318</strain>
    </source>
</reference>
<dbReference type="OrthoDB" id="1899885at2"/>
<sequence>MLTITEEKLLKYIEDRARANIKGKTFYKMTDVLEQAFWISEEKSYEVLKNIIARKNIGNSKEAIINEYIDMLKKGYGSIQEQVEVFGGDKLSSVTYTAEIRLKQHQGGSFFDVLREVYKVPEEEIMELTEEFLKFLNSPIFSYRLEKETFHRFLESNLDELDKQFNRFVNL</sequence>
<dbReference type="STRING" id="225345.CLCHR_41980"/>
<accession>A0A1V4IDA6</accession>
<proteinExistence type="predicted"/>
<dbReference type="EMBL" id="MZGT01000083">
    <property type="protein sequence ID" value="OPJ57844.1"/>
    <property type="molecule type" value="Genomic_DNA"/>
</dbReference>
<organism evidence="1 2">
    <name type="scientific">Clostridium chromiireducens</name>
    <dbReference type="NCBI Taxonomy" id="225345"/>
    <lineage>
        <taxon>Bacteria</taxon>
        <taxon>Bacillati</taxon>
        <taxon>Bacillota</taxon>
        <taxon>Clostridia</taxon>
        <taxon>Eubacteriales</taxon>
        <taxon>Clostridiaceae</taxon>
        <taxon>Clostridium</taxon>
    </lineage>
</organism>
<dbReference type="AlphaFoldDB" id="A0A1V4IDA6"/>
<keyword evidence="2" id="KW-1185">Reference proteome</keyword>
<gene>
    <name evidence="1" type="ORF">CLCHR_41980</name>
</gene>
<dbReference type="RefSeq" id="WP_079441834.1">
    <property type="nucleotide sequence ID" value="NZ_MZGT01000083.1"/>
</dbReference>
<evidence type="ECO:0000313" key="2">
    <source>
        <dbReference type="Proteomes" id="UP000191056"/>
    </source>
</evidence>
<protein>
    <submittedName>
        <fullName evidence="1">Uncharacterized protein</fullName>
    </submittedName>
</protein>
<name>A0A1V4IDA6_9CLOT</name>
<evidence type="ECO:0000313" key="1">
    <source>
        <dbReference type="EMBL" id="OPJ57844.1"/>
    </source>
</evidence>
<dbReference type="Proteomes" id="UP000191056">
    <property type="component" value="Unassembled WGS sequence"/>
</dbReference>